<dbReference type="Pfam" id="PF08387">
    <property type="entry name" value="FBD"/>
    <property type="match status" value="1"/>
</dbReference>
<comment type="caution">
    <text evidence="2">The sequence shown here is derived from an EMBL/GenBank/DDBJ whole genome shotgun (WGS) entry which is preliminary data.</text>
</comment>
<evidence type="ECO:0000313" key="2">
    <source>
        <dbReference type="EMBL" id="GAA0157420.1"/>
    </source>
</evidence>
<dbReference type="Gene3D" id="3.80.10.10">
    <property type="entry name" value="Ribonuclease Inhibitor"/>
    <property type="match status" value="1"/>
</dbReference>
<evidence type="ECO:0000313" key="3">
    <source>
        <dbReference type="Proteomes" id="UP001454036"/>
    </source>
</evidence>
<dbReference type="InterPro" id="IPR050232">
    <property type="entry name" value="FBL13/AtMIF1-like"/>
</dbReference>
<dbReference type="SMART" id="SM00579">
    <property type="entry name" value="FBD"/>
    <property type="match status" value="1"/>
</dbReference>
<name>A0AAV3Q0G9_LITER</name>
<reference evidence="2 3" key="1">
    <citation type="submission" date="2024-01" db="EMBL/GenBank/DDBJ databases">
        <title>The complete chloroplast genome sequence of Lithospermum erythrorhizon: insights into the phylogenetic relationship among Boraginaceae species and the maternal lineages of purple gromwells.</title>
        <authorList>
            <person name="Okada T."/>
            <person name="Watanabe K."/>
        </authorList>
    </citation>
    <scope>NUCLEOTIDE SEQUENCE [LARGE SCALE GENOMIC DNA]</scope>
</reference>
<dbReference type="InterPro" id="IPR032675">
    <property type="entry name" value="LRR_dom_sf"/>
</dbReference>
<sequence length="345" mass="39044">MIHDVIKNSIIKGIQYLDLFVKDGPIVCLPSNLFTSQTLEVLRLGGGSILISVPNFVSLPNLRKMELVKVKYHDDESARMLITSCVNLEVLVVELTKPDNVDILNISSSTLRKIFVSYVEVIYHKCVSGYSKKKNILINAPPLQYLSLSDVSGSVYCSLGNFPSLEEVDIDMNVSLDGRNDYSYRLTSFYQAIKHVKVLTINEDIFKVPVPEHLFPMFHMLTVLKVTTSCCGWGMLENFLKNSPKLENLIFTVGSWSFHHHDLRWRNPESVPACLLSSLKSISIFSSTLYKVELAMAKYILKNARVLRTMKIKDHHSPGSKKEKKFHNVLLNVRRGSDSCEVSIC</sequence>
<protein>
    <recommendedName>
        <fullName evidence="1">FBD domain-containing protein</fullName>
    </recommendedName>
</protein>
<dbReference type="Proteomes" id="UP001454036">
    <property type="component" value="Unassembled WGS sequence"/>
</dbReference>
<dbReference type="EMBL" id="BAABME010003102">
    <property type="protein sequence ID" value="GAA0157420.1"/>
    <property type="molecule type" value="Genomic_DNA"/>
</dbReference>
<feature type="domain" description="FBD" evidence="1">
    <location>
        <begin position="273"/>
        <end position="345"/>
    </location>
</feature>
<accession>A0AAV3Q0G9</accession>
<dbReference type="PANTHER" id="PTHR31900">
    <property type="entry name" value="F-BOX/RNI SUPERFAMILY PROTEIN-RELATED"/>
    <property type="match status" value="1"/>
</dbReference>
<dbReference type="AlphaFoldDB" id="A0AAV3Q0G9"/>
<dbReference type="PANTHER" id="PTHR31900:SF34">
    <property type="entry name" value="EMB|CAB62440.1-RELATED"/>
    <property type="match status" value="1"/>
</dbReference>
<evidence type="ECO:0000259" key="1">
    <source>
        <dbReference type="SMART" id="SM00579"/>
    </source>
</evidence>
<dbReference type="SUPFAM" id="SSF52047">
    <property type="entry name" value="RNI-like"/>
    <property type="match status" value="2"/>
</dbReference>
<gene>
    <name evidence="2" type="ORF">LIER_14690</name>
</gene>
<organism evidence="2 3">
    <name type="scientific">Lithospermum erythrorhizon</name>
    <name type="common">Purple gromwell</name>
    <name type="synonym">Lithospermum officinale var. erythrorhizon</name>
    <dbReference type="NCBI Taxonomy" id="34254"/>
    <lineage>
        <taxon>Eukaryota</taxon>
        <taxon>Viridiplantae</taxon>
        <taxon>Streptophyta</taxon>
        <taxon>Embryophyta</taxon>
        <taxon>Tracheophyta</taxon>
        <taxon>Spermatophyta</taxon>
        <taxon>Magnoliopsida</taxon>
        <taxon>eudicotyledons</taxon>
        <taxon>Gunneridae</taxon>
        <taxon>Pentapetalae</taxon>
        <taxon>asterids</taxon>
        <taxon>lamiids</taxon>
        <taxon>Boraginales</taxon>
        <taxon>Boraginaceae</taxon>
        <taxon>Boraginoideae</taxon>
        <taxon>Lithospermeae</taxon>
        <taxon>Lithospermum</taxon>
    </lineage>
</organism>
<dbReference type="InterPro" id="IPR006566">
    <property type="entry name" value="FBD"/>
</dbReference>
<keyword evidence="3" id="KW-1185">Reference proteome</keyword>
<dbReference type="Pfam" id="PF24758">
    <property type="entry name" value="LRR_At5g56370"/>
    <property type="match status" value="1"/>
</dbReference>
<dbReference type="InterPro" id="IPR055411">
    <property type="entry name" value="LRR_FXL15/At3g58940/PEG3-like"/>
</dbReference>
<proteinExistence type="predicted"/>